<accession>A0A927GF17</accession>
<dbReference type="AlphaFoldDB" id="A0A927GF17"/>
<dbReference type="EMBL" id="JACXAA010000008">
    <property type="protein sequence ID" value="MBD2755258.1"/>
    <property type="molecule type" value="Genomic_DNA"/>
</dbReference>
<protein>
    <submittedName>
        <fullName evidence="1">Uncharacterized protein</fullName>
    </submittedName>
</protein>
<sequence>MYLRLNVIDSNQEKRQFIFQFENLEIGFDIVNRIKKQGDILISADLIDDYQRTSLPVEAFDGVSFLAELKQLELEWISILAKSFPIRLRLDLEATHWYRKKLSFYEQSIVRLELMISDVNSRCEHQEIPFRTKSEVVFNRYQSIVRRYEAQLKQAHWIRKLILDRLQ</sequence>
<evidence type="ECO:0000313" key="2">
    <source>
        <dbReference type="Proteomes" id="UP000653797"/>
    </source>
</evidence>
<name>A0A927GF17_9BACT</name>
<gene>
    <name evidence="1" type="ORF">IC230_20320</name>
</gene>
<keyword evidence="2" id="KW-1185">Reference proteome</keyword>
<comment type="caution">
    <text evidence="1">The sequence shown here is derived from an EMBL/GenBank/DDBJ whole genome shotgun (WGS) entry which is preliminary data.</text>
</comment>
<dbReference type="Proteomes" id="UP000653797">
    <property type="component" value="Unassembled WGS sequence"/>
</dbReference>
<organism evidence="1 2">
    <name type="scientific">Spirosoma validum</name>
    <dbReference type="NCBI Taxonomy" id="2771355"/>
    <lineage>
        <taxon>Bacteria</taxon>
        <taxon>Pseudomonadati</taxon>
        <taxon>Bacteroidota</taxon>
        <taxon>Cytophagia</taxon>
        <taxon>Cytophagales</taxon>
        <taxon>Cytophagaceae</taxon>
        <taxon>Spirosoma</taxon>
    </lineage>
</organism>
<reference evidence="1" key="1">
    <citation type="submission" date="2020-09" db="EMBL/GenBank/DDBJ databases">
        <authorList>
            <person name="Kim M.K."/>
        </authorList>
    </citation>
    <scope>NUCLEOTIDE SEQUENCE</scope>
    <source>
        <strain evidence="1">BT704</strain>
    </source>
</reference>
<evidence type="ECO:0000313" key="1">
    <source>
        <dbReference type="EMBL" id="MBD2755258.1"/>
    </source>
</evidence>
<proteinExistence type="predicted"/>
<dbReference type="RefSeq" id="WP_191040889.1">
    <property type="nucleotide sequence ID" value="NZ_JACXAA010000008.1"/>
</dbReference>